<name>A0A9P0CD98_BEMTA</name>
<organism evidence="3 4">
    <name type="scientific">Bemisia tabaci</name>
    <name type="common">Sweetpotato whitefly</name>
    <name type="synonym">Aleurodes tabaci</name>
    <dbReference type="NCBI Taxonomy" id="7038"/>
    <lineage>
        <taxon>Eukaryota</taxon>
        <taxon>Metazoa</taxon>
        <taxon>Ecdysozoa</taxon>
        <taxon>Arthropoda</taxon>
        <taxon>Hexapoda</taxon>
        <taxon>Insecta</taxon>
        <taxon>Pterygota</taxon>
        <taxon>Neoptera</taxon>
        <taxon>Paraneoptera</taxon>
        <taxon>Hemiptera</taxon>
        <taxon>Sternorrhyncha</taxon>
        <taxon>Aleyrodoidea</taxon>
        <taxon>Aleyrodidae</taxon>
        <taxon>Aleyrodinae</taxon>
        <taxon>Bemisia</taxon>
    </lineage>
</organism>
<feature type="transmembrane region" description="Helical" evidence="1">
    <location>
        <begin position="75"/>
        <end position="101"/>
    </location>
</feature>
<dbReference type="AlphaFoldDB" id="A0A9P0CD98"/>
<evidence type="ECO:0000313" key="3">
    <source>
        <dbReference type="EMBL" id="CAH0774705.1"/>
    </source>
</evidence>
<feature type="signal peptide" evidence="2">
    <location>
        <begin position="1"/>
        <end position="22"/>
    </location>
</feature>
<proteinExistence type="predicted"/>
<feature type="chain" id="PRO_5040469060" evidence="2">
    <location>
        <begin position="23"/>
        <end position="132"/>
    </location>
</feature>
<gene>
    <name evidence="3" type="ORF">BEMITA_LOCUS11023</name>
</gene>
<evidence type="ECO:0000256" key="1">
    <source>
        <dbReference type="SAM" id="Phobius"/>
    </source>
</evidence>
<reference evidence="3" key="1">
    <citation type="submission" date="2021-12" db="EMBL/GenBank/DDBJ databases">
        <authorList>
            <person name="King R."/>
        </authorList>
    </citation>
    <scope>NUCLEOTIDE SEQUENCE</scope>
</reference>
<keyword evidence="1" id="KW-1133">Transmembrane helix</keyword>
<keyword evidence="4" id="KW-1185">Reference proteome</keyword>
<protein>
    <submittedName>
        <fullName evidence="3">Uncharacterized protein</fullName>
    </submittedName>
</protein>
<evidence type="ECO:0000256" key="2">
    <source>
        <dbReference type="SAM" id="SignalP"/>
    </source>
</evidence>
<evidence type="ECO:0000313" key="4">
    <source>
        <dbReference type="Proteomes" id="UP001152759"/>
    </source>
</evidence>
<sequence length="132" mass="14414">MIGSKGSCVAILAVCFFSTVYGMECPEFFKADDLADKVSDIINHQCPVPIFGDDAKAFCCYGTNGRPYCCDFPHFALFVAILLIGLLILSSIVSCICCLCCPCCFCYKRRQGGGIVIRYPAAETTVIYKQMA</sequence>
<dbReference type="Proteomes" id="UP001152759">
    <property type="component" value="Chromosome 6"/>
</dbReference>
<keyword evidence="2" id="KW-0732">Signal</keyword>
<dbReference type="EMBL" id="OU963867">
    <property type="protein sequence ID" value="CAH0774705.1"/>
    <property type="molecule type" value="Genomic_DNA"/>
</dbReference>
<keyword evidence="1" id="KW-0472">Membrane</keyword>
<keyword evidence="1" id="KW-0812">Transmembrane</keyword>
<accession>A0A9P0CD98</accession>